<feature type="coiled-coil region" evidence="1">
    <location>
        <begin position="285"/>
        <end position="312"/>
    </location>
</feature>
<evidence type="ECO:0000313" key="4">
    <source>
        <dbReference type="Proteomes" id="UP001195914"/>
    </source>
</evidence>
<dbReference type="Proteomes" id="UP001195914">
    <property type="component" value="Unassembled WGS sequence"/>
</dbReference>
<reference evidence="3" key="1">
    <citation type="journal article" date="2014" name="Nucleic Acids Res.">
        <title>The evolutionary dynamics of variant antigen genes in Babesia reveal a history of genomic innovation underlying host-parasite interaction.</title>
        <authorList>
            <person name="Jackson A.P."/>
            <person name="Otto T.D."/>
            <person name="Darby A."/>
            <person name="Ramaprasad A."/>
            <person name="Xia D."/>
            <person name="Echaide I.E."/>
            <person name="Farber M."/>
            <person name="Gahlot S."/>
            <person name="Gamble J."/>
            <person name="Gupta D."/>
            <person name="Gupta Y."/>
            <person name="Jackson L."/>
            <person name="Malandrin L."/>
            <person name="Malas T.B."/>
            <person name="Moussa E."/>
            <person name="Nair M."/>
            <person name="Reid A.J."/>
            <person name="Sanders M."/>
            <person name="Sharma J."/>
            <person name="Tracey A."/>
            <person name="Quail M.A."/>
            <person name="Weir W."/>
            <person name="Wastling J.M."/>
            <person name="Hall N."/>
            <person name="Willadsen P."/>
            <person name="Lingelbach K."/>
            <person name="Shiels B."/>
            <person name="Tait A."/>
            <person name="Berriman M."/>
            <person name="Allred D.R."/>
            <person name="Pain A."/>
        </authorList>
    </citation>
    <scope>NUCLEOTIDE SEQUENCE</scope>
    <source>
        <strain evidence="3">1802A</strain>
    </source>
</reference>
<dbReference type="EMBL" id="JAHBMH010000044">
    <property type="protein sequence ID" value="KAK1936513.1"/>
    <property type="molecule type" value="Genomic_DNA"/>
</dbReference>
<name>A0AAD9GDL4_BABDI</name>
<dbReference type="AlphaFoldDB" id="A0AAD9GDL4"/>
<protein>
    <submittedName>
        <fullName evidence="3">Uncharacterized protein</fullName>
    </submittedName>
</protein>
<proteinExistence type="predicted"/>
<keyword evidence="2" id="KW-0472">Membrane</keyword>
<organism evidence="3 4">
    <name type="scientific">Babesia divergens</name>
    <dbReference type="NCBI Taxonomy" id="32595"/>
    <lineage>
        <taxon>Eukaryota</taxon>
        <taxon>Sar</taxon>
        <taxon>Alveolata</taxon>
        <taxon>Apicomplexa</taxon>
        <taxon>Aconoidasida</taxon>
        <taxon>Piroplasmida</taxon>
        <taxon>Babesiidae</taxon>
        <taxon>Babesia</taxon>
    </lineage>
</organism>
<keyword evidence="2" id="KW-1133">Transmembrane helix</keyword>
<reference evidence="3" key="2">
    <citation type="submission" date="2021-05" db="EMBL/GenBank/DDBJ databases">
        <authorList>
            <person name="Pain A."/>
        </authorList>
    </citation>
    <scope>NUCLEOTIDE SEQUENCE</scope>
    <source>
        <strain evidence="3">1802A</strain>
    </source>
</reference>
<evidence type="ECO:0000313" key="3">
    <source>
        <dbReference type="EMBL" id="KAK1936513.1"/>
    </source>
</evidence>
<evidence type="ECO:0000256" key="2">
    <source>
        <dbReference type="SAM" id="Phobius"/>
    </source>
</evidence>
<accession>A0AAD9GDL4</accession>
<evidence type="ECO:0000256" key="1">
    <source>
        <dbReference type="SAM" id="Coils"/>
    </source>
</evidence>
<feature type="transmembrane region" description="Helical" evidence="2">
    <location>
        <begin position="53"/>
        <end position="75"/>
    </location>
</feature>
<comment type="caution">
    <text evidence="3">The sequence shown here is derived from an EMBL/GenBank/DDBJ whole genome shotgun (WGS) entry which is preliminary data.</text>
</comment>
<keyword evidence="2" id="KW-0812">Transmembrane</keyword>
<sequence length="319" mass="35884">MITPKYCISAPSRYRCTCIRQYRRKFSSEGGSAPSEPLGLSERKDLILWQLRLSAYVSGIAMSVYGGYVLFSSGFELERSRRKFLLHWNSLLYGSGLPPKVHAILNSRFSACLSSELLQSLSAYFIKFDLAKDNGFRRRDAILFLESVGIDVDNAFVQHFIASGTGESKDHRLVSGCSLQEFADLLEAIVLEDRMNGSGGLEGKLTEKLKEFTGEVGTNFGQPPRSFRLSNPLISGAATSLSKGLGKYIQKDLEEAMASDLRNELDRNYNLRAKLEAIAKTRKLSESESRRLNAVHNEIKLLEDEVSRQNRTSNMLWWM</sequence>
<keyword evidence="1" id="KW-0175">Coiled coil</keyword>
<gene>
    <name evidence="3" type="ORF">X943_003962</name>
</gene>
<keyword evidence="4" id="KW-1185">Reference proteome</keyword>